<feature type="binding site" evidence="6">
    <location>
        <position position="367"/>
    </location>
    <ligand>
        <name>substrate</name>
    </ligand>
</feature>
<dbReference type="AlphaFoldDB" id="A0AAU7ANX3"/>
<keyword evidence="6" id="KW-0547">Nucleotide-binding</keyword>
<evidence type="ECO:0000256" key="1">
    <source>
        <dbReference type="ARBA" id="ARBA00006382"/>
    </source>
</evidence>
<dbReference type="Pfam" id="PF02812">
    <property type="entry name" value="ELFV_dehydrog_N"/>
    <property type="match status" value="1"/>
</dbReference>
<dbReference type="CDD" id="cd01076">
    <property type="entry name" value="NAD_bind_1_Glu_DH"/>
    <property type="match status" value="1"/>
</dbReference>
<dbReference type="KEGG" id="parq:DSM112329_00162"/>
<dbReference type="PIRSF" id="PIRSF000185">
    <property type="entry name" value="Glu_DH"/>
    <property type="match status" value="1"/>
</dbReference>
<accession>A0AAU7ANX3</accession>
<evidence type="ECO:0000256" key="5">
    <source>
        <dbReference type="PIRSR" id="PIRSR000185-1"/>
    </source>
</evidence>
<dbReference type="InterPro" id="IPR006097">
    <property type="entry name" value="Glu/Leu/Phe/Val/Trp_DH_dimer"/>
</dbReference>
<feature type="site" description="Important for catalysis" evidence="7">
    <location>
        <position position="165"/>
    </location>
</feature>
<dbReference type="InterPro" id="IPR006095">
    <property type="entry name" value="Glu/Leu/Phe/Val/Trp_DH"/>
</dbReference>
<protein>
    <recommendedName>
        <fullName evidence="4">Glutamate dehydrogenase</fullName>
    </recommendedName>
</protein>
<dbReference type="FunFam" id="3.40.50.10860:FF:000003">
    <property type="entry name" value="Glutamate dehydrogenase"/>
    <property type="match status" value="1"/>
</dbReference>
<dbReference type="PRINTS" id="PR00082">
    <property type="entry name" value="GLFDHDRGNASE"/>
</dbReference>
<dbReference type="Pfam" id="PF00208">
    <property type="entry name" value="ELFV_dehydrog"/>
    <property type="match status" value="1"/>
</dbReference>
<dbReference type="SMART" id="SM00839">
    <property type="entry name" value="ELFV_dehydrog"/>
    <property type="match status" value="1"/>
</dbReference>
<comment type="similarity">
    <text evidence="1 4 8">Belongs to the Glu/Leu/Phe/Val dehydrogenases family.</text>
</comment>
<dbReference type="Gene3D" id="3.40.50.10860">
    <property type="entry name" value="Leucine Dehydrogenase, chain A, domain 1"/>
    <property type="match status" value="1"/>
</dbReference>
<feature type="binding site" evidence="6">
    <location>
        <position position="208"/>
    </location>
    <ligand>
        <name>NAD(+)</name>
        <dbReference type="ChEBI" id="CHEBI:57540"/>
    </ligand>
</feature>
<dbReference type="EMBL" id="CP114014">
    <property type="protein sequence ID" value="XAY03348.1"/>
    <property type="molecule type" value="Genomic_DNA"/>
</dbReference>
<proteinExistence type="inferred from homology"/>
<dbReference type="InterPro" id="IPR014362">
    <property type="entry name" value="Glu_DH"/>
</dbReference>
<evidence type="ECO:0000256" key="6">
    <source>
        <dbReference type="PIRSR" id="PIRSR000185-2"/>
    </source>
</evidence>
<evidence type="ECO:0000256" key="3">
    <source>
        <dbReference type="ARBA" id="ARBA00023027"/>
    </source>
</evidence>
<dbReference type="GO" id="GO:0004352">
    <property type="term" value="F:glutamate dehydrogenase (NAD+) activity"/>
    <property type="evidence" value="ECO:0007669"/>
    <property type="project" value="TreeGrafter"/>
</dbReference>
<dbReference type="RefSeq" id="WP_354699903.1">
    <property type="nucleotide sequence ID" value="NZ_CP114014.1"/>
</dbReference>
<dbReference type="InterPro" id="IPR036291">
    <property type="entry name" value="NAD(P)-bd_dom_sf"/>
</dbReference>
<reference evidence="10" key="1">
    <citation type="submission" date="2022-12" db="EMBL/GenBank/DDBJ databases">
        <title>Paraconexibacter alkalitolerans sp. nov. and Baekduia alba sp. nov., isolated from soil and emended description of the genera Paraconexibacter (Chun et al., 2020) and Baekduia (An et al., 2020).</title>
        <authorList>
            <person name="Vieira S."/>
            <person name="Huber K.J."/>
            <person name="Geppert A."/>
            <person name="Wolf J."/>
            <person name="Neumann-Schaal M."/>
            <person name="Muesken M."/>
            <person name="Overmann J."/>
        </authorList>
    </citation>
    <scope>NUCLEOTIDE SEQUENCE</scope>
    <source>
        <strain evidence="10">AEG42_29</strain>
    </source>
</reference>
<dbReference type="SUPFAM" id="SSF51735">
    <property type="entry name" value="NAD(P)-binding Rossmann-fold domains"/>
    <property type="match status" value="1"/>
</dbReference>
<evidence type="ECO:0000256" key="4">
    <source>
        <dbReference type="PIRNR" id="PIRNR000185"/>
    </source>
</evidence>
<feature type="binding site" evidence="6">
    <location>
        <position position="113"/>
    </location>
    <ligand>
        <name>substrate</name>
    </ligand>
</feature>
<organism evidence="10">
    <name type="scientific">Paraconexibacter sp. AEG42_29</name>
    <dbReference type="NCBI Taxonomy" id="2997339"/>
    <lineage>
        <taxon>Bacteria</taxon>
        <taxon>Bacillati</taxon>
        <taxon>Actinomycetota</taxon>
        <taxon>Thermoleophilia</taxon>
        <taxon>Solirubrobacterales</taxon>
        <taxon>Paraconexibacteraceae</taxon>
        <taxon>Paraconexibacter</taxon>
    </lineage>
</organism>
<evidence type="ECO:0000313" key="10">
    <source>
        <dbReference type="EMBL" id="XAY03348.1"/>
    </source>
</evidence>
<evidence type="ECO:0000256" key="2">
    <source>
        <dbReference type="ARBA" id="ARBA00023002"/>
    </source>
</evidence>
<feature type="binding site" evidence="6">
    <location>
        <position position="89"/>
    </location>
    <ligand>
        <name>substrate</name>
    </ligand>
</feature>
<evidence type="ECO:0000259" key="9">
    <source>
        <dbReference type="SMART" id="SM00839"/>
    </source>
</evidence>
<dbReference type="InterPro" id="IPR033922">
    <property type="entry name" value="NAD_bind_Glu_DH"/>
</dbReference>
<feature type="binding site" evidence="6">
    <location>
        <position position="239"/>
    </location>
    <ligand>
        <name>NAD(+)</name>
        <dbReference type="ChEBI" id="CHEBI:57540"/>
    </ligand>
</feature>
<dbReference type="PANTHER" id="PTHR11606">
    <property type="entry name" value="GLUTAMATE DEHYDROGENASE"/>
    <property type="match status" value="1"/>
</dbReference>
<keyword evidence="3 6" id="KW-0520">NAD</keyword>
<sequence>MTDIDQSPRAANLAPSAPAHAGELSPYEIAQHYFQVAADRLELADDVRAVVGSAYREVQVQIPVRRADGRIHVYSGYRVQHNGARGPYKGGIRYHHEVDLDEVRSLAALMTWKTAIVDIPFGGAKGGVNVPAGECTQDELQQITRSFIDKISKVLGPTRDIPAPDVNTNAQTMAWMMDEYGKLNGYTPAIVTGKPISLGGSLGREAATGRGVIMCFSEALESLKLTPEDTRVVVQGFGNVGSWAARIVQDMGARIVGVSDAFGAVQSEAGIDAHALHAHLAEGGKLVEFPGVDTITPDELLGLECELLIPAALGGLIHAGNADTIQARVLIEGANGPTTPAADAILHDKGVFVVPDVLANAGGVVVSYFEWVQNLQHFRWSEADVNERLGTIMSRAYQEVAARASSDAVPLRTAAFEVGIERVVAAARTRGYI</sequence>
<dbReference type="InterPro" id="IPR046346">
    <property type="entry name" value="Aminoacid_DH-like_N_sf"/>
</dbReference>
<gene>
    <name evidence="10" type="primary">gdhA_1</name>
    <name evidence="10" type="ORF">DSM112329_00162</name>
</gene>
<dbReference type="SUPFAM" id="SSF53223">
    <property type="entry name" value="Aminoacid dehydrogenase-like, N-terminal domain"/>
    <property type="match status" value="1"/>
</dbReference>
<feature type="domain" description="Glutamate/phenylalanine/leucine/valine/L-tryptophan dehydrogenase C-terminal" evidence="9">
    <location>
        <begin position="201"/>
        <end position="431"/>
    </location>
</feature>
<keyword evidence="2 4" id="KW-0560">Oxidoreductase</keyword>
<dbReference type="PANTHER" id="PTHR11606:SF24">
    <property type="entry name" value="NAD-SPECIFIC GLUTAMATE DEHYDROGENASE"/>
    <property type="match status" value="1"/>
</dbReference>
<evidence type="ECO:0000256" key="7">
    <source>
        <dbReference type="PIRSR" id="PIRSR000185-3"/>
    </source>
</evidence>
<feature type="active site" description="Proton donor" evidence="5">
    <location>
        <position position="125"/>
    </location>
</feature>
<dbReference type="Gene3D" id="3.40.50.720">
    <property type="entry name" value="NAD(P)-binding Rossmann-like Domain"/>
    <property type="match status" value="1"/>
</dbReference>
<dbReference type="GO" id="GO:0006538">
    <property type="term" value="P:L-glutamate catabolic process"/>
    <property type="evidence" value="ECO:0007669"/>
    <property type="project" value="TreeGrafter"/>
</dbReference>
<evidence type="ECO:0000256" key="8">
    <source>
        <dbReference type="RuleBase" id="RU004417"/>
    </source>
</evidence>
<dbReference type="InterPro" id="IPR006096">
    <property type="entry name" value="Glu/Leu/Phe/Val/Trp_DH_C"/>
</dbReference>
<name>A0AAU7ANX3_9ACTN</name>
<dbReference type="GO" id="GO:0000166">
    <property type="term" value="F:nucleotide binding"/>
    <property type="evidence" value="ECO:0007669"/>
    <property type="project" value="UniProtKB-KW"/>
</dbReference>